<dbReference type="Gene3D" id="1.10.357.10">
    <property type="entry name" value="Tetracycline Repressor, domain 2"/>
    <property type="match status" value="1"/>
</dbReference>
<comment type="caution">
    <text evidence="6">The sequence shown here is derived from an EMBL/GenBank/DDBJ whole genome shotgun (WGS) entry which is preliminary data.</text>
</comment>
<dbReference type="EMBL" id="BAABDF010000006">
    <property type="protein sequence ID" value="GAA3863309.1"/>
    <property type="molecule type" value="Genomic_DNA"/>
</dbReference>
<dbReference type="PRINTS" id="PR00455">
    <property type="entry name" value="HTHTETR"/>
</dbReference>
<proteinExistence type="predicted"/>
<evidence type="ECO:0000256" key="2">
    <source>
        <dbReference type="ARBA" id="ARBA00023125"/>
    </source>
</evidence>
<dbReference type="Gene3D" id="1.10.10.60">
    <property type="entry name" value="Homeodomain-like"/>
    <property type="match status" value="1"/>
</dbReference>
<dbReference type="PANTHER" id="PTHR47506">
    <property type="entry name" value="TRANSCRIPTIONAL REGULATORY PROTEIN"/>
    <property type="match status" value="1"/>
</dbReference>
<evidence type="ECO:0000313" key="7">
    <source>
        <dbReference type="Proteomes" id="UP001399917"/>
    </source>
</evidence>
<dbReference type="Proteomes" id="UP001399917">
    <property type="component" value="Unassembled WGS sequence"/>
</dbReference>
<keyword evidence="3" id="KW-0804">Transcription</keyword>
<dbReference type="SUPFAM" id="SSF46689">
    <property type="entry name" value="Homeodomain-like"/>
    <property type="match status" value="1"/>
</dbReference>
<organism evidence="6 7">
    <name type="scientific">Celeribacter arenosi</name>
    <dbReference type="NCBI Taxonomy" id="792649"/>
    <lineage>
        <taxon>Bacteria</taxon>
        <taxon>Pseudomonadati</taxon>
        <taxon>Pseudomonadota</taxon>
        <taxon>Alphaproteobacteria</taxon>
        <taxon>Rhodobacterales</taxon>
        <taxon>Roseobacteraceae</taxon>
        <taxon>Celeribacter</taxon>
    </lineage>
</organism>
<dbReference type="PROSITE" id="PS50977">
    <property type="entry name" value="HTH_TETR_2"/>
    <property type="match status" value="1"/>
</dbReference>
<feature type="DNA-binding region" description="H-T-H motif" evidence="4">
    <location>
        <begin position="32"/>
        <end position="51"/>
    </location>
</feature>
<dbReference type="InterPro" id="IPR009057">
    <property type="entry name" value="Homeodomain-like_sf"/>
</dbReference>
<sequence length="201" mass="21481">MPYPKDHKQKTRARIVEAARQLFNTHGYDRVTIDMVMERAGLTRGGFYAHFTSKEALFAAAVDSFLMGQGAEWRARAGVDPHACHQIMAERMIAGYLSAAHLGELEAQCPLIALSSDVARSSPEVRAAYSKLLSEMVWLFEANLGGTTPAARDRAMAIAALCVGGMILARTLPDSDLADNVRVAARDMALAACAGDAGAAA</sequence>
<keyword evidence="2 4" id="KW-0238">DNA-binding</keyword>
<reference evidence="7" key="1">
    <citation type="journal article" date="2019" name="Int. J. Syst. Evol. Microbiol.">
        <title>The Global Catalogue of Microorganisms (GCM) 10K type strain sequencing project: providing services to taxonomists for standard genome sequencing and annotation.</title>
        <authorList>
            <consortium name="The Broad Institute Genomics Platform"/>
            <consortium name="The Broad Institute Genome Sequencing Center for Infectious Disease"/>
            <person name="Wu L."/>
            <person name="Ma J."/>
        </authorList>
    </citation>
    <scope>NUCLEOTIDE SEQUENCE [LARGE SCALE GENOMIC DNA]</scope>
    <source>
        <strain evidence="7">JCM 17190</strain>
    </source>
</reference>
<accession>A0ABP7K2G9</accession>
<evidence type="ECO:0000259" key="5">
    <source>
        <dbReference type="PROSITE" id="PS50977"/>
    </source>
</evidence>
<dbReference type="SUPFAM" id="SSF48498">
    <property type="entry name" value="Tetracyclin repressor-like, C-terminal domain"/>
    <property type="match status" value="1"/>
</dbReference>
<dbReference type="InterPro" id="IPR036271">
    <property type="entry name" value="Tet_transcr_reg_TetR-rel_C_sf"/>
</dbReference>
<dbReference type="RefSeq" id="WP_344845060.1">
    <property type="nucleotide sequence ID" value="NZ_BAABDF010000006.1"/>
</dbReference>
<protein>
    <submittedName>
        <fullName evidence="6">TetR/AcrR family transcriptional regulator</fullName>
    </submittedName>
</protein>
<keyword evidence="7" id="KW-1185">Reference proteome</keyword>
<feature type="domain" description="HTH tetR-type" evidence="5">
    <location>
        <begin position="9"/>
        <end position="69"/>
    </location>
</feature>
<dbReference type="Pfam" id="PF00440">
    <property type="entry name" value="TetR_N"/>
    <property type="match status" value="1"/>
</dbReference>
<dbReference type="InterPro" id="IPR023772">
    <property type="entry name" value="DNA-bd_HTH_TetR-type_CS"/>
</dbReference>
<evidence type="ECO:0000256" key="1">
    <source>
        <dbReference type="ARBA" id="ARBA00023015"/>
    </source>
</evidence>
<evidence type="ECO:0000313" key="6">
    <source>
        <dbReference type="EMBL" id="GAA3863309.1"/>
    </source>
</evidence>
<dbReference type="PROSITE" id="PS01081">
    <property type="entry name" value="HTH_TETR_1"/>
    <property type="match status" value="1"/>
</dbReference>
<name>A0ABP7K2G9_9RHOB</name>
<gene>
    <name evidence="6" type="ORF">GCM10022404_12230</name>
</gene>
<dbReference type="PANTHER" id="PTHR47506:SF7">
    <property type="entry name" value="TRANSCRIPTIONAL REGULATORY PROTEIN"/>
    <property type="match status" value="1"/>
</dbReference>
<evidence type="ECO:0000256" key="3">
    <source>
        <dbReference type="ARBA" id="ARBA00023163"/>
    </source>
</evidence>
<keyword evidence="1" id="KW-0805">Transcription regulation</keyword>
<evidence type="ECO:0000256" key="4">
    <source>
        <dbReference type="PROSITE-ProRule" id="PRU00335"/>
    </source>
</evidence>
<dbReference type="InterPro" id="IPR001647">
    <property type="entry name" value="HTH_TetR"/>
</dbReference>